<proteinExistence type="predicted"/>
<name>A0A6A4QLQ1_LUPAL</name>
<dbReference type="InterPro" id="IPR025322">
    <property type="entry name" value="PADRE_dom"/>
</dbReference>
<evidence type="ECO:0000313" key="2">
    <source>
        <dbReference type="Proteomes" id="UP000447434"/>
    </source>
</evidence>
<sequence length="166" mass="18177">MGNCCFTSFDSNQIATAKLILHDGVLQEFSYAVKVSFLLQKYPTYFICNSNDMDFDDVVTAIDEDEVLETGELYFAIPLSKLKLKLQADEMAALAVKASLALAKSSSGYKCGFRRKRVVLFSGEESGESYRRVAVEVGGDVDMSRRGMSGGGRGRNLTAELSSIPE</sequence>
<comment type="caution">
    <text evidence="1">The sequence shown here is derived from an EMBL/GenBank/DDBJ whole genome shotgun (WGS) entry which is preliminary data.</text>
</comment>
<dbReference type="Proteomes" id="UP000447434">
    <property type="component" value="Chromosome 5"/>
</dbReference>
<keyword evidence="2" id="KW-1185">Reference proteome</keyword>
<organism evidence="1 2">
    <name type="scientific">Lupinus albus</name>
    <name type="common">White lupine</name>
    <name type="synonym">Lupinus termis</name>
    <dbReference type="NCBI Taxonomy" id="3870"/>
    <lineage>
        <taxon>Eukaryota</taxon>
        <taxon>Viridiplantae</taxon>
        <taxon>Streptophyta</taxon>
        <taxon>Embryophyta</taxon>
        <taxon>Tracheophyta</taxon>
        <taxon>Spermatophyta</taxon>
        <taxon>Magnoliopsida</taxon>
        <taxon>eudicotyledons</taxon>
        <taxon>Gunneridae</taxon>
        <taxon>Pentapetalae</taxon>
        <taxon>rosids</taxon>
        <taxon>fabids</taxon>
        <taxon>Fabales</taxon>
        <taxon>Fabaceae</taxon>
        <taxon>Papilionoideae</taxon>
        <taxon>50 kb inversion clade</taxon>
        <taxon>genistoids sensu lato</taxon>
        <taxon>core genistoids</taxon>
        <taxon>Genisteae</taxon>
        <taxon>Lupinus</taxon>
    </lineage>
</organism>
<dbReference type="EMBL" id="WOCE01000005">
    <property type="protein sequence ID" value="KAE9614377.1"/>
    <property type="molecule type" value="Genomic_DNA"/>
</dbReference>
<accession>A0A6A4QLQ1</accession>
<dbReference type="OrthoDB" id="843671at2759"/>
<dbReference type="Pfam" id="PF14009">
    <property type="entry name" value="PADRE"/>
    <property type="match status" value="1"/>
</dbReference>
<protein>
    <submittedName>
        <fullName evidence="1">Uncharacterized protein</fullName>
    </submittedName>
</protein>
<reference evidence="2" key="1">
    <citation type="journal article" date="2020" name="Nat. Commun.">
        <title>Genome sequence of the cluster root forming white lupin.</title>
        <authorList>
            <person name="Hufnagel B."/>
            <person name="Marques A."/>
            <person name="Soriano A."/>
            <person name="Marques L."/>
            <person name="Divol F."/>
            <person name="Doumas P."/>
            <person name="Sallet E."/>
            <person name="Mancinotti D."/>
            <person name="Carrere S."/>
            <person name="Marande W."/>
            <person name="Arribat S."/>
            <person name="Keller J."/>
            <person name="Huneau C."/>
            <person name="Blein T."/>
            <person name="Aime D."/>
            <person name="Laguerre M."/>
            <person name="Taylor J."/>
            <person name="Schubert V."/>
            <person name="Nelson M."/>
            <person name="Geu-Flores F."/>
            <person name="Crespi M."/>
            <person name="Gallardo-Guerrero K."/>
            <person name="Delaux P.-M."/>
            <person name="Salse J."/>
            <person name="Berges H."/>
            <person name="Guyot R."/>
            <person name="Gouzy J."/>
            <person name="Peret B."/>
        </authorList>
    </citation>
    <scope>NUCLEOTIDE SEQUENCE [LARGE SCALE GENOMIC DNA]</scope>
    <source>
        <strain evidence="2">cv. Amiga</strain>
    </source>
</reference>
<evidence type="ECO:0000313" key="1">
    <source>
        <dbReference type="EMBL" id="KAE9614377.1"/>
    </source>
</evidence>
<dbReference type="PANTHER" id="PTHR33052">
    <property type="entry name" value="DUF4228 DOMAIN PROTEIN-RELATED"/>
    <property type="match status" value="1"/>
</dbReference>
<gene>
    <name evidence="1" type="ORF">Lalb_Chr05g0227291</name>
</gene>
<dbReference type="AlphaFoldDB" id="A0A6A4QLQ1"/>